<dbReference type="PANTHER" id="PTHR46394:SF1">
    <property type="entry name" value="PNPLA DOMAIN-CONTAINING PROTEIN"/>
    <property type="match status" value="1"/>
</dbReference>
<dbReference type="GO" id="GO:0016787">
    <property type="term" value="F:hydrolase activity"/>
    <property type="evidence" value="ECO:0007669"/>
    <property type="project" value="UniProtKB-UniRule"/>
</dbReference>
<feature type="active site" description="Nucleophile" evidence="2">
    <location>
        <position position="60"/>
    </location>
</feature>
<proteinExistence type="predicted"/>
<dbReference type="GO" id="GO:0016042">
    <property type="term" value="P:lipid catabolic process"/>
    <property type="evidence" value="ECO:0007669"/>
    <property type="project" value="UniProtKB-UniRule"/>
</dbReference>
<keyword evidence="2" id="KW-0378">Hydrolase</keyword>
<evidence type="ECO:0000259" key="3">
    <source>
        <dbReference type="PROSITE" id="PS51635"/>
    </source>
</evidence>
<keyword evidence="1 2" id="KW-0443">Lipid metabolism</keyword>
<evidence type="ECO:0000313" key="5">
    <source>
        <dbReference type="Proteomes" id="UP000201728"/>
    </source>
</evidence>
<evidence type="ECO:0000256" key="1">
    <source>
        <dbReference type="ARBA" id="ARBA00023098"/>
    </source>
</evidence>
<feature type="domain" description="PNPLA" evidence="3">
    <location>
        <begin position="25"/>
        <end position="310"/>
    </location>
</feature>
<dbReference type="EMBL" id="CP016397">
    <property type="protein sequence ID" value="ASQ45208.1"/>
    <property type="molecule type" value="Genomic_DNA"/>
</dbReference>
<sequence>MLILNEKLLSKRYSFNLPQKPIRKLALRGGGAKGVVYGGAIQVLEAKGILREVDTIAGSSAGALTALMVAIGMTAKEITNIINHTDFNQFKDYAFSQVFSARGLCTGDKLLTYIQEVIKKYFSKRMDEASCLLKEGIRHNLQLLKEDKDTKSFFQGDIEEFLRGMETEDTVNTTVEALNQWLRTDAALNLNKKLSENSEYIPLKRLTEQLMQLQKIDLNEVRFKDLELLNACLGNVGAKRLIITGTNLTKKRLEIFSDETTPNMSIALAARISASFPLVFQTVKLKNNKGEVDEYIDGGVGDNLPVRHLLHLKKDDALLGKEEKINQTLSFAFAQSKNRRTGFFATIVNFIKYLASGRIDVAANTEELLDALKHDFSERVINLPVDISALDFNIDLKKKLALQKEARVATENTSAIAKNITIEGDILECFLVMSKDQLEKINPEEYDKEHAELIKKLQEKLLIKKEKEKEIFINILNEIKFINETIASGALSLGEITEIKNHYKKLLDNIDQLLIDSIELDDENNLQLEKRHKERLYGKIKDIWFLQLAQLSANMTMLMADKNDLLSSAFSCDNRHNEFFTNLHLEVIKKEAIAVLIKAKVKPFQLEHNVWLLKEATAKLRNAYTREEVKDILINVQQEYYRRNLFSIIPGANRFFKGSPDTSTAKMLARFIEKITKIGPQPTDKTEKISEVAFK</sequence>
<dbReference type="AlphaFoldDB" id="A0A222P056"/>
<protein>
    <submittedName>
        <fullName evidence="4">Patatin-like phospholipase</fullName>
    </submittedName>
</protein>
<keyword evidence="5" id="KW-1185">Reference proteome</keyword>
<dbReference type="InterPro" id="IPR052580">
    <property type="entry name" value="Lipid_Hydrolase"/>
</dbReference>
<evidence type="ECO:0000313" key="4">
    <source>
        <dbReference type="EMBL" id="ASQ45208.1"/>
    </source>
</evidence>
<dbReference type="RefSeq" id="WP_094090290.1">
    <property type="nucleotide sequence ID" value="NZ_CP016397.1"/>
</dbReference>
<dbReference type="OrthoDB" id="7021815at2"/>
<feature type="short sequence motif" description="DGA/G" evidence="2">
    <location>
        <begin position="297"/>
        <end position="299"/>
    </location>
</feature>
<feature type="active site" description="Proton acceptor" evidence="2">
    <location>
        <position position="297"/>
    </location>
</feature>
<keyword evidence="2" id="KW-0442">Lipid degradation</keyword>
<dbReference type="Pfam" id="PF01734">
    <property type="entry name" value="Patatin"/>
    <property type="match status" value="1"/>
</dbReference>
<feature type="short sequence motif" description="GXSXG" evidence="2">
    <location>
        <begin position="58"/>
        <end position="62"/>
    </location>
</feature>
<reference evidence="5" key="1">
    <citation type="submission" date="2016-07" db="EMBL/GenBank/DDBJ databases">
        <authorList>
            <person name="Florea S."/>
            <person name="Webb J.S."/>
            <person name="Jaromczyk J."/>
            <person name="Schardl C.L."/>
        </authorList>
    </citation>
    <scope>NUCLEOTIDE SEQUENCE [LARGE SCALE GENOMIC DNA]</scope>
    <source>
        <strain evidence="5">CDC-D5610</strain>
    </source>
</reference>
<gene>
    <name evidence="4" type="ORF">clem_03250</name>
</gene>
<feature type="short sequence motif" description="GXGXXG" evidence="2">
    <location>
        <begin position="29"/>
        <end position="34"/>
    </location>
</feature>
<dbReference type="Gene3D" id="3.40.1090.10">
    <property type="entry name" value="Cytosolic phospholipase A2 catalytic domain"/>
    <property type="match status" value="1"/>
</dbReference>
<evidence type="ECO:0000256" key="2">
    <source>
        <dbReference type="PROSITE-ProRule" id="PRU01161"/>
    </source>
</evidence>
<organism evidence="4 5">
    <name type="scientific">Legionella clemsonensis</name>
    <dbReference type="NCBI Taxonomy" id="1867846"/>
    <lineage>
        <taxon>Bacteria</taxon>
        <taxon>Pseudomonadati</taxon>
        <taxon>Pseudomonadota</taxon>
        <taxon>Gammaproteobacteria</taxon>
        <taxon>Legionellales</taxon>
        <taxon>Legionellaceae</taxon>
        <taxon>Legionella</taxon>
    </lineage>
</organism>
<dbReference type="PANTHER" id="PTHR46394">
    <property type="entry name" value="ANNEXIN"/>
    <property type="match status" value="1"/>
</dbReference>
<accession>A0A222P056</accession>
<dbReference type="SUPFAM" id="SSF52151">
    <property type="entry name" value="FabD/lysophospholipase-like"/>
    <property type="match status" value="1"/>
</dbReference>
<dbReference type="InterPro" id="IPR002641">
    <property type="entry name" value="PNPLA_dom"/>
</dbReference>
<dbReference type="PROSITE" id="PS51635">
    <property type="entry name" value="PNPLA"/>
    <property type="match status" value="1"/>
</dbReference>
<dbReference type="CDD" id="cd07207">
    <property type="entry name" value="Pat_ExoU_VipD_like"/>
    <property type="match status" value="1"/>
</dbReference>
<name>A0A222P056_9GAMM</name>
<dbReference type="InterPro" id="IPR016035">
    <property type="entry name" value="Acyl_Trfase/lysoPLipase"/>
</dbReference>
<dbReference type="Proteomes" id="UP000201728">
    <property type="component" value="Chromosome"/>
</dbReference>
<dbReference type="KEGG" id="lcd:clem_03250"/>